<dbReference type="HOGENOM" id="CLU_269691_0_0_9"/>
<keyword evidence="4" id="KW-0812">Transmembrane</keyword>
<feature type="domain" description="SpaA-like prealbumin fold" evidence="5">
    <location>
        <begin position="471"/>
        <end position="592"/>
    </location>
</feature>
<feature type="domain" description="SpaA-like prealbumin fold" evidence="5">
    <location>
        <begin position="939"/>
        <end position="1019"/>
    </location>
</feature>
<dbReference type="Pfam" id="PF17802">
    <property type="entry name" value="SpaA"/>
    <property type="match status" value="10"/>
</dbReference>
<feature type="domain" description="Thioester" evidence="6">
    <location>
        <begin position="67"/>
        <end position="140"/>
    </location>
</feature>
<dbReference type="Proteomes" id="UP000003157">
    <property type="component" value="Unassembled WGS sequence"/>
</dbReference>
<dbReference type="InterPro" id="IPR041033">
    <property type="entry name" value="SpaA_PFL_dom_1"/>
</dbReference>
<feature type="domain" description="SpaA-like prealbumin fold" evidence="5">
    <location>
        <begin position="1195"/>
        <end position="1275"/>
    </location>
</feature>
<comment type="caution">
    <text evidence="7">The sequence shown here is derived from an EMBL/GenBank/DDBJ whole genome shotgun (WGS) entry which is preliminary data.</text>
</comment>
<proteinExistence type="inferred from homology"/>
<dbReference type="Pfam" id="PF20610">
    <property type="entry name" value="TED_2"/>
    <property type="match status" value="1"/>
</dbReference>
<keyword evidence="4" id="KW-0472">Membrane</keyword>
<evidence type="ECO:0000256" key="2">
    <source>
        <dbReference type="ARBA" id="ARBA00022525"/>
    </source>
</evidence>
<feature type="domain" description="SpaA-like prealbumin fold" evidence="5">
    <location>
        <begin position="1106"/>
        <end position="1190"/>
    </location>
</feature>
<dbReference type="InterPro" id="IPR013783">
    <property type="entry name" value="Ig-like_fold"/>
</dbReference>
<keyword evidence="2" id="KW-0964">Secreted</keyword>
<evidence type="ECO:0008006" key="9">
    <source>
        <dbReference type="Google" id="ProtNLM"/>
    </source>
</evidence>
<keyword evidence="3" id="KW-0732">Signal</keyword>
<accession>E7G7X3</accession>
<sequence length="1333" mass="148184">MKKGKIQKFISRLGKIGISFLMILTTLNLGRISNAFAANAENANNFPKKDVVTYNGKITWSGNIVGDFTINGRQAFCMAHPKPTPGSGTSLTTNIYNNDNVRKVLYYGWEGPGQWNGFTSKEKGVVITSLALSYYYYGDKSTKDIDEFLDYVKNKTVPNFDVKFNKSKIQAYKDDSKQKTETITLTSDSNLFGVTITLHDKMTYVDETHGTSQTGGSVTIKGQTKFHFEAPLNVNLGVWKSGDKTKHFAYQPLVGQPSNSSYQPVGRGNYVTDPDDTTSLEVDWLSLGNLKIAKQDNKGNVVPNTQFKISYNSDMTSPIGTYTTTSDGSVTINDLTPQNVYIQETSVPNHLVLDNTVHSIEIKTGETVTFTQTNNWKQGYIEVTKYDKKTNQIVKKSGTQFEILKGSTVVSTITTNANGVAKTGLLDYGTYIVREKSAPQNYVIATLTQNQDVVENNKTYSIKVYNEPVLGSVNLTKVDADTNTSVPQGDATLVDAEYVLKANENILNPSDGSVLYAKDEAISVKNIGSGSWGDTGTKKTDSNAKIKWSNLPMGSYYIQEVNPSNGYLLDTDKHVFSITSSNQTTTVVTSNQTLKEQVIKGQLSIVKVGTTGENSGVIKPLENVEFTMKLQSEVARVGWDAAKTYDILVTDTNGMAISKALPYGLYIVRETKGVLDHGIGGDFLVEINEDKEIEYRVVNNVPFQSWLKIVKQDQDGNDVILSSATFKLKDKDGNFVKQKVSGSYVDEWSTDDRGYVFLNNRLEQGEYTIVELKNPEGFLIGTDIKVHITSFSPDISLDDDNQAVITVYVKDEKPTGKIILNKFFERSEDSALGGAIFKLTAYSDVIDPATGEVIYHKGEAVNIDIAEDGLYVINESGQLIIDGLPLGVDGASYKLEEVKTLDGYDLLEEPIIFNFSIKDNLIKEYTIEKSVENNLTQTSFIKKDADGHVRSGAIYQIKDDKNNIIDEWETTEDPHLIKGLVYGNEYTLVELVAPEGLTIAKDIKFIYTKDTKEIEMIDTKVEASKLDTQFNDIKGAKLQVISTKTKQIVDEWVSDGTVHSIENLIVGHEYILKEIDIPQGYVKAEDIVFTVTNDQQNQFIKMIDKQVIVSKIDAHDNRLKGAELSVLDADDNVIDHWISDGNDHYVSGLIEGKEYTLHENQAPQGYLLAEDIQFVVTKEKENQFITMKDEQVLTDIQVNKVDSLTKLPIKSQDFEFTMYADQECTVVLDIVHANIEDGTATFKNVPYGVVYIKETKAPLGYRLSTEVKKVIINDDLEGVGNIHSFVYENTLLPVVVTSVPTGDQMDIGFIVCLVMGSALASCFLFYRRKKEEE</sequence>
<keyword evidence="8" id="KW-1185">Reference proteome</keyword>
<dbReference type="Gene3D" id="2.60.40.10">
    <property type="entry name" value="Immunoglobulins"/>
    <property type="match status" value="10"/>
</dbReference>
<feature type="domain" description="SpaA-like prealbumin fold" evidence="5">
    <location>
        <begin position="288"/>
        <end position="375"/>
    </location>
</feature>
<dbReference type="PANTHER" id="PTHR36108:SF13">
    <property type="entry name" value="COLOSSIN-B-RELATED"/>
    <property type="match status" value="1"/>
</dbReference>
<protein>
    <recommendedName>
        <fullName evidence="9">Collagen adhesion protein</fullName>
    </recommendedName>
</protein>
<organism evidence="7 8">
    <name type="scientific">Coprobacillus cateniformis</name>
    <dbReference type="NCBI Taxonomy" id="100884"/>
    <lineage>
        <taxon>Bacteria</taxon>
        <taxon>Bacillati</taxon>
        <taxon>Bacillota</taxon>
        <taxon>Erysipelotrichia</taxon>
        <taxon>Erysipelotrichales</taxon>
        <taxon>Coprobacillaceae</taxon>
        <taxon>Coprobacillus</taxon>
    </lineage>
</organism>
<dbReference type="RefSeq" id="WP_008787977.1">
    <property type="nucleotide sequence ID" value="NZ_AKCB01000001.1"/>
</dbReference>
<feature type="domain" description="SpaA-like prealbumin fold" evidence="5">
    <location>
        <begin position="619"/>
        <end position="699"/>
    </location>
</feature>
<feature type="domain" description="SpaA-like prealbumin fold" evidence="5">
    <location>
        <begin position="1020"/>
        <end position="1105"/>
    </location>
</feature>
<evidence type="ECO:0000259" key="5">
    <source>
        <dbReference type="Pfam" id="PF17802"/>
    </source>
</evidence>
<dbReference type="GeneID" id="78228730"/>
<keyword evidence="4" id="KW-1133">Transmembrane helix</keyword>
<dbReference type="EMBL" id="ADKX01000012">
    <property type="protein sequence ID" value="EFW05894.1"/>
    <property type="molecule type" value="Genomic_DNA"/>
</dbReference>
<gene>
    <name evidence="7" type="ORF">HMPREF9488_00861</name>
</gene>
<evidence type="ECO:0000259" key="6">
    <source>
        <dbReference type="Pfam" id="PF20610"/>
    </source>
</evidence>
<feature type="domain" description="SpaA-like prealbumin fold" evidence="5">
    <location>
        <begin position="707"/>
        <end position="800"/>
    </location>
</feature>
<evidence type="ECO:0000256" key="3">
    <source>
        <dbReference type="ARBA" id="ARBA00022729"/>
    </source>
</evidence>
<name>E7G7X3_9FIRM</name>
<dbReference type="OrthoDB" id="1769694at2"/>
<feature type="transmembrane region" description="Helical" evidence="4">
    <location>
        <begin position="1307"/>
        <end position="1326"/>
    </location>
</feature>
<evidence type="ECO:0000256" key="1">
    <source>
        <dbReference type="ARBA" id="ARBA00007257"/>
    </source>
</evidence>
<feature type="domain" description="SpaA-like prealbumin fold" evidence="5">
    <location>
        <begin position="827"/>
        <end position="928"/>
    </location>
</feature>
<dbReference type="eggNOG" id="COG4932">
    <property type="taxonomic scope" value="Bacteria"/>
</dbReference>
<dbReference type="PANTHER" id="PTHR36108">
    <property type="entry name" value="COLOSSIN-B-RELATED"/>
    <property type="match status" value="1"/>
</dbReference>
<dbReference type="STRING" id="100884.GCA_000269565_00840"/>
<evidence type="ECO:0000313" key="8">
    <source>
        <dbReference type="Proteomes" id="UP000003157"/>
    </source>
</evidence>
<comment type="similarity">
    <text evidence="1">Belongs to the serine-aspartate repeat-containing protein (SDr) family.</text>
</comment>
<feature type="domain" description="SpaA-like prealbumin fold" evidence="5">
    <location>
        <begin position="380"/>
        <end position="467"/>
    </location>
</feature>
<dbReference type="InterPro" id="IPR046751">
    <property type="entry name" value="TED_2"/>
</dbReference>
<reference evidence="7 8" key="1">
    <citation type="submission" date="2010-12" db="EMBL/GenBank/DDBJ databases">
        <title>The Genome Sequence of Coprobacillus sp. strain 29_1.</title>
        <authorList>
            <consortium name="The Broad Institute Genome Sequencing Platform"/>
            <person name="Earl A."/>
            <person name="Ward D."/>
            <person name="Feldgarden M."/>
            <person name="Gevers D."/>
            <person name="Daigneault M."/>
            <person name="Sibley C.D."/>
            <person name="White A."/>
            <person name="Strauss J."/>
            <person name="Allen-Vercoe E."/>
            <person name="Young S.K."/>
            <person name="Zeng Q."/>
            <person name="Gargeya S."/>
            <person name="Fitzgerald M."/>
            <person name="Haas B."/>
            <person name="Abouelleil A."/>
            <person name="Alvarado L."/>
            <person name="Arachchi H.M."/>
            <person name="Berlin A."/>
            <person name="Brown A."/>
            <person name="Chapman S.B."/>
            <person name="Chen Z."/>
            <person name="Dunbar C."/>
            <person name="Freedman E."/>
            <person name="Gearin G."/>
            <person name="Gellesch M."/>
            <person name="Goldberg J."/>
            <person name="Griggs A."/>
            <person name="Gujja S."/>
            <person name="Heilman E."/>
            <person name="Heiman D."/>
            <person name="Howarth C."/>
            <person name="Larson L."/>
            <person name="Lui A."/>
            <person name="MacDonald P.J.P."/>
            <person name="Mehta T."/>
            <person name="Montmayeur A."/>
            <person name="Murphy C."/>
            <person name="Neiman D."/>
            <person name="Pearson M."/>
            <person name="Priest M."/>
            <person name="Roberts A."/>
            <person name="Saif S."/>
            <person name="Shea T."/>
            <person name="Shenoy N."/>
            <person name="Sisk P."/>
            <person name="Stolte C."/>
            <person name="Sykes S."/>
            <person name="White J."/>
            <person name="Yandava C."/>
            <person name="Nusbaum C."/>
            <person name="Birren B."/>
        </authorList>
    </citation>
    <scope>NUCLEOTIDE SEQUENCE [LARGE SCALE GENOMIC DNA]</scope>
    <source>
        <strain evidence="7 8">29_1</strain>
    </source>
</reference>
<evidence type="ECO:0000256" key="4">
    <source>
        <dbReference type="SAM" id="Phobius"/>
    </source>
</evidence>
<evidence type="ECO:0000313" key="7">
    <source>
        <dbReference type="EMBL" id="EFW05894.1"/>
    </source>
</evidence>